<dbReference type="PANTHER" id="PTHR10221">
    <property type="entry name" value="TRANSCRIPTION INITIATION FACTOR TFIID SUBUNIT 6"/>
    <property type="match status" value="1"/>
</dbReference>
<evidence type="ECO:0000256" key="7">
    <source>
        <dbReference type="SAM" id="MobiDB-lite"/>
    </source>
</evidence>
<dbReference type="Gene3D" id="1.25.40.770">
    <property type="entry name" value="TAF6, C-terminal HEAT repeat domain"/>
    <property type="match status" value="1"/>
</dbReference>
<keyword evidence="4" id="KW-0804">Transcription</keyword>
<proteinExistence type="inferred from homology"/>
<organism evidence="9 10">
    <name type="scientific">Nicrophorus vespilloides</name>
    <name type="common">Boreal carrion beetle</name>
    <dbReference type="NCBI Taxonomy" id="110193"/>
    <lineage>
        <taxon>Eukaryota</taxon>
        <taxon>Metazoa</taxon>
        <taxon>Ecdysozoa</taxon>
        <taxon>Arthropoda</taxon>
        <taxon>Hexapoda</taxon>
        <taxon>Insecta</taxon>
        <taxon>Pterygota</taxon>
        <taxon>Neoptera</taxon>
        <taxon>Endopterygota</taxon>
        <taxon>Coleoptera</taxon>
        <taxon>Polyphaga</taxon>
        <taxon>Staphyliniformia</taxon>
        <taxon>Silphidae</taxon>
        <taxon>Nicrophorinae</taxon>
        <taxon>Nicrophorus</taxon>
    </lineage>
</organism>
<keyword evidence="9" id="KW-1185">Reference proteome</keyword>
<dbReference type="PANTHER" id="PTHR10221:SF9">
    <property type="entry name" value="TRANSCRIPTION INITIATION FACTOR TFIID SUBUNIT 6"/>
    <property type="match status" value="1"/>
</dbReference>
<gene>
    <name evidence="10" type="primary">LOC108563821</name>
</gene>
<dbReference type="GeneID" id="108563821"/>
<dbReference type="InterPro" id="IPR009072">
    <property type="entry name" value="Histone-fold"/>
</dbReference>
<dbReference type="CDD" id="cd22931">
    <property type="entry name" value="HFD_TAF6"/>
    <property type="match status" value="1"/>
</dbReference>
<sequence>MTNKSSPDSDLYGTNFSTESIKVIAESIGIQSLQDDAAKELADDISFKLKHLIQDAAKFMHRAKRIKLLHSDIDSALKVKNLEPQYGFHCAENLPFRFASGGGRELHFIEDKEVDLNDVIQNVNTKAPLEVTLRSHWLCIDGVQPAIPENPPPLAKEAQKIESIDPVNKISKPNKDSANKPSARKQKLKNTETVQIKQLATHELSVEQQLYYKEITEACVGSDETRRMEALQSMASDPGLHEMLPRMCTFIIEGVRVNVVQNNLALLIYLMRMVKALLDNQSLYLEKYLHELIPAVTTCIVSRQLCVRPELDNHWALRDFASRLMSQICKNFNTSTNNIQTRITRMFSSALQQDDTLPLSSLYGALVGLIELGAEVIKTFILPRVTTIGERIEVHLEGPQVSNIDKIASGHIKQLLLKVLAPIVKNIIDPPDHIETYQLNYGYLGGALQAAVLKARAQPVMATTTYSNVVCSPNIMQQSFINTNRAIVMNQGNRVTTPTGNQKIVFVTQRPQGGGQQQQFSQQPAQNSPNTVVKFVSNAATASTQKIVTTQQKLVVVGIPGSSASSSVVSTPSVVANKSVNLVPKASEEGQAPPDDDIISHD</sequence>
<dbReference type="CDD" id="cd08050">
    <property type="entry name" value="TAF6C"/>
    <property type="match status" value="1"/>
</dbReference>
<evidence type="ECO:0000256" key="3">
    <source>
        <dbReference type="ARBA" id="ARBA00023015"/>
    </source>
</evidence>
<dbReference type="InterPro" id="IPR004823">
    <property type="entry name" value="TAF_TATA-bd_Histone-like_dom"/>
</dbReference>
<evidence type="ECO:0000256" key="6">
    <source>
        <dbReference type="ARBA" id="ARBA00040091"/>
    </source>
</evidence>
<keyword evidence="5" id="KW-0539">Nucleus</keyword>
<name>A0ABM1MU49_NICVS</name>
<evidence type="ECO:0000256" key="1">
    <source>
        <dbReference type="ARBA" id="ARBA00004123"/>
    </source>
</evidence>
<dbReference type="SUPFAM" id="SSF47113">
    <property type="entry name" value="Histone-fold"/>
    <property type="match status" value="1"/>
</dbReference>
<feature type="region of interest" description="Disordered" evidence="7">
    <location>
        <begin position="162"/>
        <end position="190"/>
    </location>
</feature>
<evidence type="ECO:0000256" key="4">
    <source>
        <dbReference type="ARBA" id="ARBA00023163"/>
    </source>
</evidence>
<dbReference type="Pfam" id="PF02969">
    <property type="entry name" value="TAF"/>
    <property type="match status" value="1"/>
</dbReference>
<dbReference type="Gene3D" id="1.10.20.10">
    <property type="entry name" value="Histone, subunit A"/>
    <property type="match status" value="1"/>
</dbReference>
<evidence type="ECO:0000256" key="5">
    <source>
        <dbReference type="ARBA" id="ARBA00023242"/>
    </source>
</evidence>
<dbReference type="InterPro" id="IPR011442">
    <property type="entry name" value="TAF6_C"/>
</dbReference>
<accession>A0ABM1MU49</accession>
<dbReference type="RefSeq" id="XP_017778099.1">
    <property type="nucleotide sequence ID" value="XM_017922610.1"/>
</dbReference>
<comment type="similarity">
    <text evidence="2">Belongs to the TAF6 family.</text>
</comment>
<evidence type="ECO:0000256" key="2">
    <source>
        <dbReference type="ARBA" id="ARBA00007688"/>
    </source>
</evidence>
<comment type="subcellular location">
    <subcellularLocation>
        <location evidence="1">Nucleus</location>
    </subcellularLocation>
</comment>
<feature type="domain" description="TATA box binding protein associated factor (TAF) histone-like fold" evidence="8">
    <location>
        <begin position="14"/>
        <end position="78"/>
    </location>
</feature>
<dbReference type="SMART" id="SM00803">
    <property type="entry name" value="TAF"/>
    <property type="match status" value="1"/>
</dbReference>
<dbReference type="InterPro" id="IPR046344">
    <property type="entry name" value="TAF6_C_sf"/>
</dbReference>
<evidence type="ECO:0000259" key="8">
    <source>
        <dbReference type="SMART" id="SM00803"/>
    </source>
</evidence>
<dbReference type="InterPro" id="IPR037796">
    <property type="entry name" value="TAF6"/>
</dbReference>
<reference evidence="10" key="1">
    <citation type="submission" date="2025-08" db="UniProtKB">
        <authorList>
            <consortium name="RefSeq"/>
        </authorList>
    </citation>
    <scope>IDENTIFICATION</scope>
    <source>
        <tissue evidence="10">Whole Larva</tissue>
    </source>
</reference>
<dbReference type="Proteomes" id="UP000695000">
    <property type="component" value="Unplaced"/>
</dbReference>
<protein>
    <recommendedName>
        <fullName evidence="6">Transcription initiation factor TFIID subunit 6</fullName>
    </recommendedName>
</protein>
<evidence type="ECO:0000313" key="10">
    <source>
        <dbReference type="RefSeq" id="XP_017778099.1"/>
    </source>
</evidence>
<evidence type="ECO:0000313" key="9">
    <source>
        <dbReference type="Proteomes" id="UP000695000"/>
    </source>
</evidence>
<keyword evidence="3" id="KW-0805">Transcription regulation</keyword>
<feature type="region of interest" description="Disordered" evidence="7">
    <location>
        <begin position="579"/>
        <end position="602"/>
    </location>
</feature>
<dbReference type="Pfam" id="PF07571">
    <property type="entry name" value="TAF6_C"/>
    <property type="match status" value="1"/>
</dbReference>